<dbReference type="RefSeq" id="WP_341371228.1">
    <property type="nucleotide sequence ID" value="NZ_JBBPCO010000010.1"/>
</dbReference>
<evidence type="ECO:0000256" key="8">
    <source>
        <dbReference type="SAM" id="MobiDB-lite"/>
    </source>
</evidence>
<reference evidence="10 11" key="1">
    <citation type="submission" date="2024-04" db="EMBL/GenBank/DDBJ databases">
        <authorList>
            <person name="Abashina T."/>
            <person name="Shaikin A."/>
        </authorList>
    </citation>
    <scope>NUCLEOTIDE SEQUENCE [LARGE SCALE GENOMIC DNA]</scope>
    <source>
        <strain evidence="10 11">AAFK</strain>
    </source>
</reference>
<dbReference type="Gene3D" id="3.50.50.60">
    <property type="entry name" value="FAD/NAD(P)-binding domain"/>
    <property type="match status" value="2"/>
</dbReference>
<proteinExistence type="inferred from homology"/>
<comment type="similarity">
    <text evidence="3">Belongs to the UbiH/COQ6 family.</text>
</comment>
<dbReference type="Pfam" id="PF01494">
    <property type="entry name" value="FAD_binding_3"/>
    <property type="match status" value="1"/>
</dbReference>
<feature type="region of interest" description="Disordered" evidence="8">
    <location>
        <begin position="390"/>
        <end position="414"/>
    </location>
</feature>
<dbReference type="NCBIfam" id="TIGR01988">
    <property type="entry name" value="Ubi-OHases"/>
    <property type="match status" value="1"/>
</dbReference>
<keyword evidence="6" id="KW-0560">Oxidoreductase</keyword>
<dbReference type="Proteomes" id="UP001446205">
    <property type="component" value="Unassembled WGS sequence"/>
</dbReference>
<evidence type="ECO:0000256" key="5">
    <source>
        <dbReference type="ARBA" id="ARBA00022827"/>
    </source>
</evidence>
<evidence type="ECO:0000256" key="4">
    <source>
        <dbReference type="ARBA" id="ARBA00022630"/>
    </source>
</evidence>
<evidence type="ECO:0000256" key="1">
    <source>
        <dbReference type="ARBA" id="ARBA00001974"/>
    </source>
</evidence>
<evidence type="ECO:0000256" key="6">
    <source>
        <dbReference type="ARBA" id="ARBA00023002"/>
    </source>
</evidence>
<dbReference type="InterPro" id="IPR051205">
    <property type="entry name" value="UbiH/COQ6_monooxygenase"/>
</dbReference>
<sequence length="414" mass="43641">MTKKIECDIAILGDGPAGLSLALALADSGLSVALLDTLPGPRPGSSPPERTLALSLGSTRILEHLGIKIRGTPISGIQVSQSGTPGTVHLDSALIDAPYLGIVLELEQLRDSLSEALHGRTNLVQIPFGPVQALQQHAHHVSVHGRDSELRARLLVAADGGQGGVAELAGLRRVSWDYNRFACIASVTPDRPPAGIAYEHFLPAGPLAFLPFSQERFSIVWSLRPSEAAQLDTLSDAAFLDRLNRLAPRKLGRIRATGPRAMLPLAFQRTLGKPDQRLALVGNSAQTLHPVAGQGFNLGLRDGVTLAAMIKAASERGEDIGGPVLLERYLASRQQDRSEIIGLTEGLNRLFSNAILPLKLARGLGLVAMDQVPALKRRLAARAAGLEIPAGSHTPALTPGSGHAPSSGELHAGL</sequence>
<dbReference type="InterPro" id="IPR018168">
    <property type="entry name" value="Ubi_Hdrlase_CS"/>
</dbReference>
<protein>
    <submittedName>
        <fullName evidence="10">FAD-dependent monooxygenase</fullName>
    </submittedName>
</protein>
<evidence type="ECO:0000313" key="11">
    <source>
        <dbReference type="Proteomes" id="UP001446205"/>
    </source>
</evidence>
<comment type="cofactor">
    <cofactor evidence="1">
        <name>FAD</name>
        <dbReference type="ChEBI" id="CHEBI:57692"/>
    </cofactor>
</comment>
<keyword evidence="5" id="KW-0274">FAD</keyword>
<evidence type="ECO:0000256" key="2">
    <source>
        <dbReference type="ARBA" id="ARBA00004749"/>
    </source>
</evidence>
<dbReference type="SUPFAM" id="SSF51905">
    <property type="entry name" value="FAD/NAD(P)-binding domain"/>
    <property type="match status" value="1"/>
</dbReference>
<evidence type="ECO:0000313" key="10">
    <source>
        <dbReference type="EMBL" id="MEK8090171.1"/>
    </source>
</evidence>
<keyword evidence="4" id="KW-0285">Flavoprotein</keyword>
<feature type="domain" description="FAD-binding" evidence="9">
    <location>
        <begin position="6"/>
        <end position="335"/>
    </location>
</feature>
<dbReference type="PROSITE" id="PS01304">
    <property type="entry name" value="UBIH"/>
    <property type="match status" value="1"/>
</dbReference>
<name>A0ABU9D9G6_9PROT</name>
<dbReference type="InterPro" id="IPR002938">
    <property type="entry name" value="FAD-bd"/>
</dbReference>
<keyword evidence="11" id="KW-1185">Reference proteome</keyword>
<dbReference type="EMBL" id="JBBPCO010000010">
    <property type="protein sequence ID" value="MEK8090171.1"/>
    <property type="molecule type" value="Genomic_DNA"/>
</dbReference>
<dbReference type="PRINTS" id="PR00420">
    <property type="entry name" value="RNGMNOXGNASE"/>
</dbReference>
<evidence type="ECO:0000259" key="9">
    <source>
        <dbReference type="Pfam" id="PF01494"/>
    </source>
</evidence>
<dbReference type="PANTHER" id="PTHR43876">
    <property type="entry name" value="UBIQUINONE BIOSYNTHESIS MONOOXYGENASE COQ6, MITOCHONDRIAL"/>
    <property type="match status" value="1"/>
</dbReference>
<comment type="caution">
    <text evidence="10">The sequence shown here is derived from an EMBL/GenBank/DDBJ whole genome shotgun (WGS) entry which is preliminary data.</text>
</comment>
<dbReference type="InterPro" id="IPR010971">
    <property type="entry name" value="UbiH/COQ6"/>
</dbReference>
<comment type="pathway">
    <text evidence="2">Cofactor biosynthesis; ubiquinone biosynthesis.</text>
</comment>
<keyword evidence="7 10" id="KW-0503">Monooxygenase</keyword>
<organism evidence="10 11">
    <name type="scientific">Thermithiobacillus plumbiphilus</name>
    <dbReference type="NCBI Taxonomy" id="1729899"/>
    <lineage>
        <taxon>Bacteria</taxon>
        <taxon>Pseudomonadati</taxon>
        <taxon>Pseudomonadota</taxon>
        <taxon>Acidithiobacillia</taxon>
        <taxon>Acidithiobacillales</taxon>
        <taxon>Thermithiobacillaceae</taxon>
        <taxon>Thermithiobacillus</taxon>
    </lineage>
</organism>
<dbReference type="PANTHER" id="PTHR43876:SF8">
    <property type="entry name" value="2-OCTAPRENYL-6-METHOXYPHENOL HYDROXYLASE"/>
    <property type="match status" value="1"/>
</dbReference>
<dbReference type="InterPro" id="IPR036188">
    <property type="entry name" value="FAD/NAD-bd_sf"/>
</dbReference>
<gene>
    <name evidence="10" type="ORF">WOB96_10405</name>
</gene>
<accession>A0ABU9D9G6</accession>
<evidence type="ECO:0000256" key="7">
    <source>
        <dbReference type="ARBA" id="ARBA00023033"/>
    </source>
</evidence>
<dbReference type="GO" id="GO:0004497">
    <property type="term" value="F:monooxygenase activity"/>
    <property type="evidence" value="ECO:0007669"/>
    <property type="project" value="UniProtKB-KW"/>
</dbReference>
<evidence type="ECO:0000256" key="3">
    <source>
        <dbReference type="ARBA" id="ARBA00005349"/>
    </source>
</evidence>